<evidence type="ECO:0000256" key="1">
    <source>
        <dbReference type="SAM" id="SignalP"/>
    </source>
</evidence>
<keyword evidence="3" id="KW-1185">Reference proteome</keyword>
<proteinExistence type="predicted"/>
<sequence>MKHFALLCILFILVHFSTQTPKYENCPENVTKPYICDCCKVTCSLGAKGDLNAIGVACPAVMCAPGSIYYEDESKQYPDCCGNCTKIN</sequence>
<dbReference type="AlphaFoldDB" id="A0AAW2H2C8"/>
<reference evidence="2 3" key="1">
    <citation type="submission" date="2023-03" db="EMBL/GenBank/DDBJ databases">
        <title>High recombination rates correlate with genetic variation in Cardiocondyla obscurior ants.</title>
        <authorList>
            <person name="Errbii M."/>
        </authorList>
    </citation>
    <scope>NUCLEOTIDE SEQUENCE [LARGE SCALE GENOMIC DNA]</scope>
    <source>
        <strain evidence="2">Alpha-2009</strain>
        <tissue evidence="2">Whole body</tissue>
    </source>
</reference>
<accession>A0AAW2H2C8</accession>
<evidence type="ECO:0000313" key="2">
    <source>
        <dbReference type="EMBL" id="KAL0133718.1"/>
    </source>
</evidence>
<protein>
    <submittedName>
        <fullName evidence="2">Uncharacterized protein</fullName>
    </submittedName>
</protein>
<comment type="caution">
    <text evidence="2">The sequence shown here is derived from an EMBL/GenBank/DDBJ whole genome shotgun (WGS) entry which is preliminary data.</text>
</comment>
<keyword evidence="1" id="KW-0732">Signal</keyword>
<name>A0AAW2H2C8_9HYME</name>
<evidence type="ECO:0000313" key="3">
    <source>
        <dbReference type="Proteomes" id="UP001430953"/>
    </source>
</evidence>
<dbReference type="EMBL" id="JADYXP020000001">
    <property type="protein sequence ID" value="KAL0133718.1"/>
    <property type="molecule type" value="Genomic_DNA"/>
</dbReference>
<feature type="signal peptide" evidence="1">
    <location>
        <begin position="1"/>
        <end position="19"/>
    </location>
</feature>
<gene>
    <name evidence="2" type="ORF">PUN28_000992</name>
</gene>
<organism evidence="2 3">
    <name type="scientific">Cardiocondyla obscurior</name>
    <dbReference type="NCBI Taxonomy" id="286306"/>
    <lineage>
        <taxon>Eukaryota</taxon>
        <taxon>Metazoa</taxon>
        <taxon>Ecdysozoa</taxon>
        <taxon>Arthropoda</taxon>
        <taxon>Hexapoda</taxon>
        <taxon>Insecta</taxon>
        <taxon>Pterygota</taxon>
        <taxon>Neoptera</taxon>
        <taxon>Endopterygota</taxon>
        <taxon>Hymenoptera</taxon>
        <taxon>Apocrita</taxon>
        <taxon>Aculeata</taxon>
        <taxon>Formicoidea</taxon>
        <taxon>Formicidae</taxon>
        <taxon>Myrmicinae</taxon>
        <taxon>Cardiocondyla</taxon>
    </lineage>
</organism>
<feature type="chain" id="PRO_5043766537" evidence="1">
    <location>
        <begin position="20"/>
        <end position="88"/>
    </location>
</feature>
<dbReference type="Proteomes" id="UP001430953">
    <property type="component" value="Unassembled WGS sequence"/>
</dbReference>